<feature type="transmembrane region" description="Helical" evidence="10">
    <location>
        <begin position="1085"/>
        <end position="1104"/>
    </location>
</feature>
<dbReference type="PANTHER" id="PTHR22914:SF9">
    <property type="entry name" value="CHITIN SYNTHASE 1"/>
    <property type="match status" value="1"/>
</dbReference>
<feature type="transmembrane region" description="Helical" evidence="10">
    <location>
        <begin position="575"/>
        <end position="593"/>
    </location>
</feature>
<feature type="transmembrane region" description="Helical" evidence="10">
    <location>
        <begin position="544"/>
        <end position="568"/>
    </location>
</feature>
<feature type="transmembrane region" description="Helical" evidence="10">
    <location>
        <begin position="677"/>
        <end position="700"/>
    </location>
</feature>
<name>A0A0L0GEC1_9EUKA</name>
<evidence type="ECO:0000256" key="7">
    <source>
        <dbReference type="ARBA" id="ARBA00022989"/>
    </source>
</evidence>
<dbReference type="RefSeq" id="XP_014161138.1">
    <property type="nucleotide sequence ID" value="XM_014305663.1"/>
</dbReference>
<protein>
    <recommendedName>
        <fullName evidence="2">chitin synthase</fullName>
        <ecNumber evidence="2">2.4.1.16</ecNumber>
    </recommendedName>
</protein>
<keyword evidence="8 10" id="KW-0472">Membrane</keyword>
<evidence type="ECO:0000256" key="1">
    <source>
        <dbReference type="ARBA" id="ARBA00004651"/>
    </source>
</evidence>
<dbReference type="GO" id="GO:0006031">
    <property type="term" value="P:chitin biosynthetic process"/>
    <property type="evidence" value="ECO:0007669"/>
    <property type="project" value="TreeGrafter"/>
</dbReference>
<feature type="transmembrane region" description="Helical" evidence="10">
    <location>
        <begin position="482"/>
        <end position="504"/>
    </location>
</feature>
<feature type="transmembrane region" description="Helical" evidence="10">
    <location>
        <begin position="721"/>
        <end position="741"/>
    </location>
</feature>
<keyword evidence="9" id="KW-0961">Cell wall biogenesis/degradation</keyword>
<gene>
    <name evidence="11" type="ORF">SARC_00622</name>
</gene>
<keyword evidence="5" id="KW-0808">Transferase</keyword>
<dbReference type="GO" id="GO:0005886">
    <property type="term" value="C:plasma membrane"/>
    <property type="evidence" value="ECO:0007669"/>
    <property type="project" value="UniProtKB-SubCell"/>
</dbReference>
<evidence type="ECO:0000256" key="5">
    <source>
        <dbReference type="ARBA" id="ARBA00022679"/>
    </source>
</evidence>
<keyword evidence="7 10" id="KW-1133">Transmembrane helix</keyword>
<accession>A0A0L0GEC1</accession>
<dbReference type="Pfam" id="PF01644">
    <property type="entry name" value="Chitin_synth_1"/>
    <property type="match status" value="1"/>
</dbReference>
<keyword evidence="3" id="KW-1003">Cell membrane</keyword>
<evidence type="ECO:0000256" key="8">
    <source>
        <dbReference type="ARBA" id="ARBA00023136"/>
    </source>
</evidence>
<evidence type="ECO:0000313" key="11">
    <source>
        <dbReference type="EMBL" id="KNC87236.1"/>
    </source>
</evidence>
<reference evidence="11 12" key="1">
    <citation type="submission" date="2011-02" db="EMBL/GenBank/DDBJ databases">
        <title>The Genome Sequence of Sphaeroforma arctica JP610.</title>
        <authorList>
            <consortium name="The Broad Institute Genome Sequencing Platform"/>
            <person name="Russ C."/>
            <person name="Cuomo C."/>
            <person name="Young S.K."/>
            <person name="Zeng Q."/>
            <person name="Gargeya S."/>
            <person name="Alvarado L."/>
            <person name="Berlin A."/>
            <person name="Chapman S.B."/>
            <person name="Chen Z."/>
            <person name="Freedman E."/>
            <person name="Gellesch M."/>
            <person name="Goldberg J."/>
            <person name="Griggs A."/>
            <person name="Gujja S."/>
            <person name="Heilman E."/>
            <person name="Heiman D."/>
            <person name="Howarth C."/>
            <person name="Mehta T."/>
            <person name="Neiman D."/>
            <person name="Pearson M."/>
            <person name="Roberts A."/>
            <person name="Saif S."/>
            <person name="Shea T."/>
            <person name="Shenoy N."/>
            <person name="Sisk P."/>
            <person name="Stolte C."/>
            <person name="Sykes S."/>
            <person name="White J."/>
            <person name="Yandava C."/>
            <person name="Burger G."/>
            <person name="Gray M.W."/>
            <person name="Holland P.W.H."/>
            <person name="King N."/>
            <person name="Lang F.B.F."/>
            <person name="Roger A.J."/>
            <person name="Ruiz-Trillo I."/>
            <person name="Haas B."/>
            <person name="Nusbaum C."/>
            <person name="Birren B."/>
        </authorList>
    </citation>
    <scope>NUCLEOTIDE SEQUENCE [LARGE SCALE GENOMIC DNA]</scope>
    <source>
        <strain evidence="11 12">JP610</strain>
    </source>
</reference>
<dbReference type="EC" id="2.4.1.16" evidence="2"/>
<evidence type="ECO:0000256" key="3">
    <source>
        <dbReference type="ARBA" id="ARBA00022475"/>
    </source>
</evidence>
<sequence length="1153" mass="128989">MSTITLNKPKDKKLHPDLVWKDHTDDDTVYLTDEIEVEVDPSRWGRFKAATRRSGYVIASYGAKIGSVLGLVGGSEDDMRHTEVSMLKVRDDLVLSSAPAVKTQSVISQWSGLAPVQGGSYFTPRSKQRKLVVGVVVSFAGFTEGNRINTRTQLQRTLESLYDQEQQCHDLDVEFIYLAVMDGMPLADNDITGYISSTYNQQQWANNLRMQHDPRHVTIMQAKVSDAHEHDHGLVEVAPGKRLRMTTIIKGEPAGKVNSHEWFFSAYSSVYEVDYAFTTEIGTTYATSFMSNLINYLESHAHVSAVSGRQRVMSSTMQSLHTEGLTEMFYRAVQSYDQEARITNLQGAQTFVGMLPLICGAAGLWRMSDLEGEPLDYYLDYPKQITLDQGLRVGNLLLAADNVLSYAACLMTGKQTQWVPNAVFYTEAKLESQSFITQRKRWANGTMACYLIMLFNSFGDIFDGPHKLSFKLNVFLHMLLQMVVQAVTGVSPGLMAALAYFSAVEMNFGGDEYKMYVAYGVTAVNCILYVLFCAVHFHKRFSQFTYNIVIAWTIAVTLMVASSVIFMFAASNSAALAIFSVAVLLPSLLALLHSLDVFVIMTVSVFQYAMFLPVFTAWFSAYAYCRVWDVSEYDTLTIKGRAQKGAGLAIMLTVMALNIGVAAALIGLASLNRLMHLFLGVVGLTLIPQFMSLIYFLFYTEHCLTGSLRSVSFRWMAVASSVLYALTVVLLCVGCFTTSWLTNSVPVYIHANTTAVLNETRLQYEGPYMLMNETEVFDSIKGDSLASLASHSDLRVGGWDGRVINVNGTILEPEAESKLLGVHSYQTDTIITTSTIWRLDPVKAFETKLNLYHLKFTAYYVNDSTIVTDTANTTLDAHGTVLNTRTHRVAHFQRYLNFSYIDHNGDLQVSITDVSDRNYTNTYQMKTETNETLVLNSLQYTYGRYDGYVDLFYGLLFLELDFHTTTPYKSEALPWGGDLMSHYPGGSWAFCVLLVCGALVFLGMIAMATLFSFCANDQSRVHGVVIVFMWVIVIALLMCVFLFPASWGGMNTYHIGWWNPDNTNGTYLCGESTGIYNPGDCSVGWSYWMVVLAFVVAMFGYNSARYMLYKPAKQNADHRHLLTTRDVDPESYNAPRTVHAAAAFEYNLRIDTT</sequence>
<feature type="transmembrane region" description="Helical" evidence="10">
    <location>
        <begin position="516"/>
        <end position="538"/>
    </location>
</feature>
<dbReference type="Pfam" id="PF10242">
    <property type="entry name" value="L_HMGIC_fpl"/>
    <property type="match status" value="1"/>
</dbReference>
<feature type="transmembrane region" description="Helical" evidence="10">
    <location>
        <begin position="987"/>
        <end position="1011"/>
    </location>
</feature>
<dbReference type="OrthoDB" id="5975578at2759"/>
<dbReference type="InterPro" id="IPR004835">
    <property type="entry name" value="Chitin_synth"/>
</dbReference>
<feature type="transmembrane region" description="Helical" evidence="10">
    <location>
        <begin position="1023"/>
        <end position="1043"/>
    </location>
</feature>
<dbReference type="GO" id="GO:0071555">
    <property type="term" value="P:cell wall organization"/>
    <property type="evidence" value="ECO:0007669"/>
    <property type="project" value="UniProtKB-KW"/>
</dbReference>
<dbReference type="GeneID" id="25901126"/>
<comment type="subcellular location">
    <subcellularLocation>
        <location evidence="1">Cell membrane</location>
        <topology evidence="1">Multi-pass membrane protein</topology>
    </subcellularLocation>
</comment>
<dbReference type="STRING" id="667725.A0A0L0GEC1"/>
<dbReference type="InterPro" id="IPR029044">
    <property type="entry name" value="Nucleotide-diphossugar_trans"/>
</dbReference>
<dbReference type="PANTHER" id="PTHR22914">
    <property type="entry name" value="CHITIN SYNTHASE"/>
    <property type="match status" value="1"/>
</dbReference>
<dbReference type="Proteomes" id="UP000054560">
    <property type="component" value="Unassembled WGS sequence"/>
</dbReference>
<keyword evidence="4" id="KW-0328">Glycosyltransferase</keyword>
<organism evidence="11 12">
    <name type="scientific">Sphaeroforma arctica JP610</name>
    <dbReference type="NCBI Taxonomy" id="667725"/>
    <lineage>
        <taxon>Eukaryota</taxon>
        <taxon>Ichthyosporea</taxon>
        <taxon>Ichthyophonida</taxon>
        <taxon>Sphaeroforma</taxon>
    </lineage>
</organism>
<evidence type="ECO:0000256" key="9">
    <source>
        <dbReference type="ARBA" id="ARBA00023316"/>
    </source>
</evidence>
<keyword evidence="6 10" id="KW-0812">Transmembrane</keyword>
<dbReference type="eggNOG" id="KOG2571">
    <property type="taxonomic scope" value="Eukaryota"/>
</dbReference>
<evidence type="ECO:0000256" key="4">
    <source>
        <dbReference type="ARBA" id="ARBA00022676"/>
    </source>
</evidence>
<evidence type="ECO:0000256" key="6">
    <source>
        <dbReference type="ARBA" id="ARBA00022692"/>
    </source>
</evidence>
<feature type="transmembrane region" description="Helical" evidence="10">
    <location>
        <begin position="605"/>
        <end position="625"/>
    </location>
</feature>
<dbReference type="InterPro" id="IPR019372">
    <property type="entry name" value="LHFPL"/>
</dbReference>
<dbReference type="AlphaFoldDB" id="A0A0L0GEC1"/>
<keyword evidence="12" id="KW-1185">Reference proteome</keyword>
<dbReference type="EMBL" id="KQ241617">
    <property type="protein sequence ID" value="KNC87236.1"/>
    <property type="molecule type" value="Genomic_DNA"/>
</dbReference>
<evidence type="ECO:0000256" key="10">
    <source>
        <dbReference type="SAM" id="Phobius"/>
    </source>
</evidence>
<dbReference type="GO" id="GO:0004100">
    <property type="term" value="F:chitin synthase activity"/>
    <property type="evidence" value="ECO:0007669"/>
    <property type="project" value="UniProtKB-EC"/>
</dbReference>
<proteinExistence type="predicted"/>
<feature type="transmembrane region" description="Helical" evidence="10">
    <location>
        <begin position="646"/>
        <end position="671"/>
    </location>
</feature>
<evidence type="ECO:0000256" key="2">
    <source>
        <dbReference type="ARBA" id="ARBA00012543"/>
    </source>
</evidence>
<evidence type="ECO:0000313" key="12">
    <source>
        <dbReference type="Proteomes" id="UP000054560"/>
    </source>
</evidence>
<dbReference type="SUPFAM" id="SSF53448">
    <property type="entry name" value="Nucleotide-diphospho-sugar transferases"/>
    <property type="match status" value="1"/>
</dbReference>